<feature type="signal peptide" evidence="2">
    <location>
        <begin position="1"/>
        <end position="19"/>
    </location>
</feature>
<evidence type="ECO:0000256" key="2">
    <source>
        <dbReference type="SAM" id="SignalP"/>
    </source>
</evidence>
<feature type="compositionally biased region" description="Basic and acidic residues" evidence="1">
    <location>
        <begin position="57"/>
        <end position="72"/>
    </location>
</feature>
<feature type="chain" id="PRO_5043938400" evidence="2">
    <location>
        <begin position="20"/>
        <end position="249"/>
    </location>
</feature>
<feature type="compositionally biased region" description="Basic and acidic residues" evidence="1">
    <location>
        <begin position="24"/>
        <end position="33"/>
    </location>
</feature>
<reference evidence="3 4" key="1">
    <citation type="submission" date="2018-10" db="EMBL/GenBank/DDBJ databases">
        <title>Isolation of pseudouridimycin from Streptomyces albus DSM 40763.</title>
        <authorList>
            <person name="Rosenqvist P."/>
            <person name="Metsae-Ketelae M."/>
            <person name="Virta P."/>
        </authorList>
    </citation>
    <scope>NUCLEOTIDE SEQUENCE [LARGE SCALE GENOMIC DNA]</scope>
    <source>
        <strain evidence="3 4">DSM 40763</strain>
    </source>
</reference>
<evidence type="ECO:0000256" key="1">
    <source>
        <dbReference type="SAM" id="MobiDB-lite"/>
    </source>
</evidence>
<organism evidence="3 4">
    <name type="scientific">Streptomyces albus</name>
    <dbReference type="NCBI Taxonomy" id="1888"/>
    <lineage>
        <taxon>Bacteria</taxon>
        <taxon>Bacillati</taxon>
        <taxon>Actinomycetota</taxon>
        <taxon>Actinomycetes</taxon>
        <taxon>Kitasatosporales</taxon>
        <taxon>Streptomycetaceae</taxon>
        <taxon>Streptomyces</taxon>
    </lineage>
</organism>
<dbReference type="Proteomes" id="UP000298111">
    <property type="component" value="Unassembled WGS sequence"/>
</dbReference>
<protein>
    <submittedName>
        <fullName evidence="3">Uncharacterized protein</fullName>
    </submittedName>
</protein>
<comment type="caution">
    <text evidence="3">The sequence shown here is derived from an EMBL/GenBank/DDBJ whole genome shotgun (WGS) entry which is preliminary data.</text>
</comment>
<accession>A0A6C1CCL8</accession>
<name>A0A6C1CCL8_9ACTN</name>
<evidence type="ECO:0000313" key="3">
    <source>
        <dbReference type="EMBL" id="TGG89880.1"/>
    </source>
</evidence>
<dbReference type="EMBL" id="RCIY01000002">
    <property type="protein sequence ID" value="TGG89880.1"/>
    <property type="molecule type" value="Genomic_DNA"/>
</dbReference>
<feature type="compositionally biased region" description="Low complexity" evidence="1">
    <location>
        <begin position="34"/>
        <end position="52"/>
    </location>
</feature>
<proteinExistence type="predicted"/>
<dbReference type="AlphaFoldDB" id="A0A6C1CCL8"/>
<evidence type="ECO:0000313" key="4">
    <source>
        <dbReference type="Proteomes" id="UP000298111"/>
    </source>
</evidence>
<sequence length="249" mass="25924">MLALAATAGLLAVTLPLSASGQGRDGDDGDRGQRTVAAGAGAPAKVADAPPVTGRGTGRDPLSDTERSRAERIALSGTGAAALRADGEDVTGRKSGPQHISTELPEGSGAKRRAEVLFYDYAREALVRKTVDLGAGKVTETSVSHGTQPPPAWAEAHEAAGLLLKDPLGSGLRADYRRATGKPLTSADQLGTQGLGYVPRERRGDALDACGKQRCVRLFTRVAGGGPWIDTKQFVINLSDRSVHRLVAR</sequence>
<gene>
    <name evidence="3" type="ORF">D8771_00805</name>
</gene>
<feature type="region of interest" description="Disordered" evidence="1">
    <location>
        <begin position="18"/>
        <end position="107"/>
    </location>
</feature>
<keyword evidence="2" id="KW-0732">Signal</keyword>